<feature type="compositionally biased region" description="Low complexity" evidence="1">
    <location>
        <begin position="51"/>
        <end position="70"/>
    </location>
</feature>
<evidence type="ECO:0000313" key="3">
    <source>
        <dbReference type="EMBL" id="MXO52103.1"/>
    </source>
</evidence>
<dbReference type="PROSITE" id="PS51144">
    <property type="entry name" value="ALPHA_CA_2"/>
    <property type="match status" value="1"/>
</dbReference>
<feature type="domain" description="Alpha-carbonic anhydrase" evidence="2">
    <location>
        <begin position="1"/>
        <end position="114"/>
    </location>
</feature>
<dbReference type="OrthoDB" id="7409236at2"/>
<name>A0A844Y466_9SPHN</name>
<dbReference type="RefSeq" id="WP_160608774.1">
    <property type="nucleotide sequence ID" value="NZ_JAHVHS010000004.1"/>
</dbReference>
<dbReference type="Proteomes" id="UP000444185">
    <property type="component" value="Unassembled WGS sequence"/>
</dbReference>
<comment type="caution">
    <text evidence="3">The sequence shown here is derived from an EMBL/GenBank/DDBJ whole genome shotgun (WGS) entry which is preliminary data.</text>
</comment>
<feature type="region of interest" description="Disordered" evidence="1">
    <location>
        <begin position="51"/>
        <end position="114"/>
    </location>
</feature>
<accession>A0A844Y466</accession>
<protein>
    <recommendedName>
        <fullName evidence="2">Alpha-carbonic anhydrase domain-containing protein</fullName>
    </recommendedName>
</protein>
<reference evidence="3 4" key="1">
    <citation type="submission" date="2019-12" db="EMBL/GenBank/DDBJ databases">
        <title>Genomic-based taxomic classification of the family Erythrobacteraceae.</title>
        <authorList>
            <person name="Xu L."/>
        </authorList>
    </citation>
    <scope>NUCLEOTIDE SEQUENCE [LARGE SCALE GENOMIC DNA]</scope>
    <source>
        <strain evidence="3 4">DSM 16225</strain>
    </source>
</reference>
<evidence type="ECO:0000256" key="1">
    <source>
        <dbReference type="SAM" id="MobiDB-lite"/>
    </source>
</evidence>
<sequence>METSLFTTQRKKLVMIGLFLLAVMAMVGREEDPGMLQSLADQSAEATARPVVAAPAAAPAQAQVQPRQQASPELDSWYSEAGSLDAPAETTPEDQSWLVNDTEPLVSTDPIAAQ</sequence>
<dbReference type="InterPro" id="IPR001148">
    <property type="entry name" value="CA_dom"/>
</dbReference>
<gene>
    <name evidence="3" type="ORF">GRI42_12390</name>
</gene>
<dbReference type="AlphaFoldDB" id="A0A844Y466"/>
<keyword evidence="4" id="KW-1185">Reference proteome</keyword>
<evidence type="ECO:0000313" key="4">
    <source>
        <dbReference type="Proteomes" id="UP000444185"/>
    </source>
</evidence>
<organism evidence="3 4">
    <name type="scientific">Qipengyuania gaetbuli</name>
    <dbReference type="NCBI Taxonomy" id="266952"/>
    <lineage>
        <taxon>Bacteria</taxon>
        <taxon>Pseudomonadati</taxon>
        <taxon>Pseudomonadota</taxon>
        <taxon>Alphaproteobacteria</taxon>
        <taxon>Sphingomonadales</taxon>
        <taxon>Erythrobacteraceae</taxon>
        <taxon>Qipengyuania</taxon>
    </lineage>
</organism>
<evidence type="ECO:0000259" key="2">
    <source>
        <dbReference type="PROSITE" id="PS51144"/>
    </source>
</evidence>
<proteinExistence type="predicted"/>
<dbReference type="EMBL" id="WTYF01000004">
    <property type="protein sequence ID" value="MXO52103.1"/>
    <property type="molecule type" value="Genomic_DNA"/>
</dbReference>